<feature type="domain" description="HTH tetR-type" evidence="3">
    <location>
        <begin position="1"/>
        <end position="61"/>
    </location>
</feature>
<dbReference type="SUPFAM" id="SSF46689">
    <property type="entry name" value="Homeodomain-like"/>
    <property type="match status" value="1"/>
</dbReference>
<feature type="DNA-binding region" description="H-T-H motif" evidence="2">
    <location>
        <begin position="24"/>
        <end position="43"/>
    </location>
</feature>
<dbReference type="RefSeq" id="WP_108737076.1">
    <property type="nucleotide sequence ID" value="NZ_CP020919.1"/>
</dbReference>
<dbReference type="InterPro" id="IPR050109">
    <property type="entry name" value="HTH-type_TetR-like_transc_reg"/>
</dbReference>
<dbReference type="GO" id="GO:0000976">
    <property type="term" value="F:transcription cis-regulatory region binding"/>
    <property type="evidence" value="ECO:0007669"/>
    <property type="project" value="TreeGrafter"/>
</dbReference>
<protein>
    <recommendedName>
        <fullName evidence="3">HTH tetR-type domain-containing protein</fullName>
    </recommendedName>
</protein>
<evidence type="ECO:0000259" key="3">
    <source>
        <dbReference type="PROSITE" id="PS50977"/>
    </source>
</evidence>
<dbReference type="KEGG" id="fki:FK004_09675"/>
<dbReference type="AlphaFoldDB" id="A0A2S1LPC7"/>
<evidence type="ECO:0000313" key="5">
    <source>
        <dbReference type="Proteomes" id="UP000244677"/>
    </source>
</evidence>
<dbReference type="Pfam" id="PF00440">
    <property type="entry name" value="TetR_N"/>
    <property type="match status" value="1"/>
</dbReference>
<dbReference type="Proteomes" id="UP000244677">
    <property type="component" value="Chromosome"/>
</dbReference>
<dbReference type="InterPro" id="IPR009057">
    <property type="entry name" value="Homeodomain-like_sf"/>
</dbReference>
<dbReference type="OrthoDB" id="6430772at2"/>
<dbReference type="InterPro" id="IPR054422">
    <property type="entry name" value="TetR-like_HI_0893_C"/>
</dbReference>
<sequence length="185" mass="21539">MTKKEQILQETLQLIVSKGIHATPMSEIAKAAHTGMGTIYNYFPTKELLLNELYFHLKRKEAQLIMEGYDDTKPVKQRFVYLWKKMMQYFLQEPLDFMFLEQFYYSPTINPEAKHQGSLHLEVLDQVYTDGQALEIIKPGAIRKWIGFTSGSLLALVKLHHSQYIIISEQDIEFFIQSAWDGCKA</sequence>
<evidence type="ECO:0000256" key="1">
    <source>
        <dbReference type="ARBA" id="ARBA00023125"/>
    </source>
</evidence>
<dbReference type="Gene3D" id="1.10.357.10">
    <property type="entry name" value="Tetracycline Repressor, domain 2"/>
    <property type="match status" value="1"/>
</dbReference>
<dbReference type="PROSITE" id="PS50977">
    <property type="entry name" value="HTH_TETR_2"/>
    <property type="match status" value="1"/>
</dbReference>
<dbReference type="Pfam" id="PF22604">
    <property type="entry name" value="TetR_HI_0893_C"/>
    <property type="match status" value="1"/>
</dbReference>
<dbReference type="PRINTS" id="PR00455">
    <property type="entry name" value="HTHTETR"/>
</dbReference>
<accession>A0A2S1LPC7</accession>
<dbReference type="InterPro" id="IPR001647">
    <property type="entry name" value="HTH_TetR"/>
</dbReference>
<gene>
    <name evidence="4" type="ORF">FK004_09675</name>
</gene>
<name>A0A2S1LPC7_9FLAO</name>
<dbReference type="GO" id="GO:0003700">
    <property type="term" value="F:DNA-binding transcription factor activity"/>
    <property type="evidence" value="ECO:0007669"/>
    <property type="project" value="TreeGrafter"/>
</dbReference>
<dbReference type="PANTHER" id="PTHR30055">
    <property type="entry name" value="HTH-TYPE TRANSCRIPTIONAL REGULATOR RUTR"/>
    <property type="match status" value="1"/>
</dbReference>
<organism evidence="4 5">
    <name type="scientific">Flavobacterium kingsejongi</name>
    <dbReference type="NCBI Taxonomy" id="1678728"/>
    <lineage>
        <taxon>Bacteria</taxon>
        <taxon>Pseudomonadati</taxon>
        <taxon>Bacteroidota</taxon>
        <taxon>Flavobacteriia</taxon>
        <taxon>Flavobacteriales</taxon>
        <taxon>Flavobacteriaceae</taxon>
        <taxon>Flavobacterium</taxon>
    </lineage>
</organism>
<proteinExistence type="predicted"/>
<reference evidence="4 5" key="1">
    <citation type="submission" date="2017-04" db="EMBL/GenBank/DDBJ databases">
        <title>Complete genome sequence of Flavobacterium kingsejong AJ004.</title>
        <authorList>
            <person name="Lee P.C."/>
        </authorList>
    </citation>
    <scope>NUCLEOTIDE SEQUENCE [LARGE SCALE GENOMIC DNA]</scope>
    <source>
        <strain evidence="4 5">AJ004</strain>
    </source>
</reference>
<dbReference type="PANTHER" id="PTHR30055:SF207">
    <property type="entry name" value="HTH-TYPE TRANSCRIPTIONAL REPRESSOR FATR"/>
    <property type="match status" value="1"/>
</dbReference>
<keyword evidence="5" id="KW-1185">Reference proteome</keyword>
<dbReference type="EMBL" id="CP020919">
    <property type="protein sequence ID" value="AWG25486.1"/>
    <property type="molecule type" value="Genomic_DNA"/>
</dbReference>
<keyword evidence="1 2" id="KW-0238">DNA-binding</keyword>
<evidence type="ECO:0000256" key="2">
    <source>
        <dbReference type="PROSITE-ProRule" id="PRU00335"/>
    </source>
</evidence>
<evidence type="ECO:0000313" key="4">
    <source>
        <dbReference type="EMBL" id="AWG25486.1"/>
    </source>
</evidence>